<dbReference type="Proteomes" id="UP001458946">
    <property type="component" value="Unassembled WGS sequence"/>
</dbReference>
<proteinExistence type="predicted"/>
<sequence length="45" mass="4961">MGLIGLLTVPIGLKVGTLWQLLAVNVLLLLLTSLDDYLLEPKRED</sequence>
<reference evidence="2 3" key="1">
    <citation type="submission" date="2024-02" db="EMBL/GenBank/DDBJ databases">
        <title>Deinococcus xinjiangensis NBRC 107630.</title>
        <authorList>
            <person name="Ichikawa N."/>
            <person name="Katano-Makiyama Y."/>
            <person name="Hidaka K."/>
        </authorList>
    </citation>
    <scope>NUCLEOTIDE SEQUENCE [LARGE SCALE GENOMIC DNA]</scope>
    <source>
        <strain evidence="2 3">NBRC 107630</strain>
    </source>
</reference>
<evidence type="ECO:0000256" key="1">
    <source>
        <dbReference type="SAM" id="Phobius"/>
    </source>
</evidence>
<accession>A0ABP9VD63</accession>
<name>A0ABP9VD63_9DEIO</name>
<protein>
    <submittedName>
        <fullName evidence="2">Uncharacterized protein</fullName>
    </submittedName>
</protein>
<organism evidence="2 3">
    <name type="scientific">Deinococcus xinjiangensis</name>
    <dbReference type="NCBI Taxonomy" id="457454"/>
    <lineage>
        <taxon>Bacteria</taxon>
        <taxon>Thermotogati</taxon>
        <taxon>Deinococcota</taxon>
        <taxon>Deinococci</taxon>
        <taxon>Deinococcales</taxon>
        <taxon>Deinococcaceae</taxon>
        <taxon>Deinococcus</taxon>
    </lineage>
</organism>
<keyword evidence="1" id="KW-0812">Transmembrane</keyword>
<keyword evidence="3" id="KW-1185">Reference proteome</keyword>
<evidence type="ECO:0000313" key="2">
    <source>
        <dbReference type="EMBL" id="GAA5502566.1"/>
    </source>
</evidence>
<keyword evidence="1" id="KW-1133">Transmembrane helix</keyword>
<dbReference type="EMBL" id="BAABRN010000025">
    <property type="protein sequence ID" value="GAA5502566.1"/>
    <property type="molecule type" value="Genomic_DNA"/>
</dbReference>
<feature type="transmembrane region" description="Helical" evidence="1">
    <location>
        <begin position="18"/>
        <end position="39"/>
    </location>
</feature>
<keyword evidence="1" id="KW-0472">Membrane</keyword>
<gene>
    <name evidence="2" type="ORF">Dxin01_02310</name>
</gene>
<evidence type="ECO:0000313" key="3">
    <source>
        <dbReference type="Proteomes" id="UP001458946"/>
    </source>
</evidence>
<comment type="caution">
    <text evidence="2">The sequence shown here is derived from an EMBL/GenBank/DDBJ whole genome shotgun (WGS) entry which is preliminary data.</text>
</comment>